<name>A0ABZ1CQY6_9TREE</name>
<dbReference type="InterPro" id="IPR000571">
    <property type="entry name" value="Znf_CCCH"/>
</dbReference>
<evidence type="ECO:0000259" key="3">
    <source>
        <dbReference type="PROSITE" id="PS50103"/>
    </source>
</evidence>
<dbReference type="EMBL" id="CP141881">
    <property type="protein sequence ID" value="WRT63794.1"/>
    <property type="molecule type" value="Genomic_DNA"/>
</dbReference>
<dbReference type="Pfam" id="PF25543">
    <property type="entry name" value="zf-CCCH_tandem"/>
    <property type="match status" value="1"/>
</dbReference>
<keyword evidence="5" id="KW-1185">Reference proteome</keyword>
<dbReference type="GeneID" id="87952850"/>
<dbReference type="PANTHER" id="PTHR37543:SF1">
    <property type="entry name" value="CCCH ZINC FINGER DNA BINDING PROTEIN (AFU_ORTHOLOGUE AFUA_5G12760)"/>
    <property type="match status" value="1"/>
</dbReference>
<dbReference type="PROSITE" id="PS50103">
    <property type="entry name" value="ZF_C3H1"/>
    <property type="match status" value="1"/>
</dbReference>
<evidence type="ECO:0000313" key="5">
    <source>
        <dbReference type="Proteomes" id="UP001329825"/>
    </source>
</evidence>
<evidence type="ECO:0000256" key="2">
    <source>
        <dbReference type="SAM" id="MobiDB-lite"/>
    </source>
</evidence>
<keyword evidence="1" id="KW-0862">Zinc</keyword>
<dbReference type="Pfam" id="PF25540">
    <property type="entry name" value="DUF7923"/>
    <property type="match status" value="1"/>
</dbReference>
<feature type="region of interest" description="Disordered" evidence="2">
    <location>
        <begin position="69"/>
        <end position="101"/>
    </location>
</feature>
<accession>A0ABZ1CQY6</accession>
<dbReference type="InterPro" id="IPR057683">
    <property type="entry name" value="DUF7923"/>
</dbReference>
<dbReference type="RefSeq" id="XP_062788534.1">
    <property type="nucleotide sequence ID" value="XM_062932483.1"/>
</dbReference>
<evidence type="ECO:0000256" key="1">
    <source>
        <dbReference type="PROSITE-ProRule" id="PRU00723"/>
    </source>
</evidence>
<feature type="zinc finger region" description="C3H1-type" evidence="1">
    <location>
        <begin position="505"/>
        <end position="533"/>
    </location>
</feature>
<reference evidence="4 5" key="1">
    <citation type="submission" date="2024-01" db="EMBL/GenBank/DDBJ databases">
        <title>Comparative genomics of Cryptococcus and Kwoniella reveals pathogenesis evolution and contrasting modes of karyotype evolution via chromosome fusion or intercentromeric recombination.</title>
        <authorList>
            <person name="Coelho M.A."/>
            <person name="David-Palma M."/>
            <person name="Shea T."/>
            <person name="Bowers K."/>
            <person name="McGinley-Smith S."/>
            <person name="Mohammad A.W."/>
            <person name="Gnirke A."/>
            <person name="Yurkov A.M."/>
            <person name="Nowrousian M."/>
            <person name="Sun S."/>
            <person name="Cuomo C.A."/>
            <person name="Heitman J."/>
        </authorList>
    </citation>
    <scope>NUCLEOTIDE SEQUENCE [LARGE SCALE GENOMIC DNA]</scope>
    <source>
        <strain evidence="4">CBS 11374</strain>
    </source>
</reference>
<proteinExistence type="predicted"/>
<dbReference type="PANTHER" id="PTHR37543">
    <property type="entry name" value="CCCH ZINC FINGER DNA BINDING PROTEIN (AFU_ORTHOLOGUE AFUA_5G12760)"/>
    <property type="match status" value="1"/>
</dbReference>
<organism evidence="4 5">
    <name type="scientific">Kwoniella shivajii</name>
    <dbReference type="NCBI Taxonomy" id="564305"/>
    <lineage>
        <taxon>Eukaryota</taxon>
        <taxon>Fungi</taxon>
        <taxon>Dikarya</taxon>
        <taxon>Basidiomycota</taxon>
        <taxon>Agaricomycotina</taxon>
        <taxon>Tremellomycetes</taxon>
        <taxon>Tremellales</taxon>
        <taxon>Cryptococcaceae</taxon>
        <taxon>Kwoniella</taxon>
    </lineage>
</organism>
<protein>
    <recommendedName>
        <fullName evidence="3">C3H1-type domain-containing protein</fullName>
    </recommendedName>
</protein>
<dbReference type="InterPro" id="IPR057654">
    <property type="entry name" value="Znf-CCCH_tandem"/>
</dbReference>
<dbReference type="Proteomes" id="UP001329825">
    <property type="component" value="Chromosome 1"/>
</dbReference>
<keyword evidence="1" id="KW-0863">Zinc-finger</keyword>
<evidence type="ECO:0000313" key="4">
    <source>
        <dbReference type="EMBL" id="WRT63794.1"/>
    </source>
</evidence>
<feature type="domain" description="C3H1-type" evidence="3">
    <location>
        <begin position="505"/>
        <end position="533"/>
    </location>
</feature>
<keyword evidence="1" id="KW-0479">Metal-binding</keyword>
<gene>
    <name evidence="4" type="ORF">IL334_000719</name>
</gene>
<sequence length="557" mass="61651">MFGSDFMAAIDLPTNNPPYGKIGISSYNDENTSNVDLSGLIAQAQERSQSSRGSNRKLNLEWPATALGGGIPKYNIDSTENNEDNHHNKYGSRRSSPLSQVNIPQPPKTAPLPTFQPFSEPAILQSLTPLPEQTPLYLPSPNNPTLPLQSNSIVNSVNQVQAHLEGLSIHLKPLFDQVNEVDELKKVVKYWKDVCLGLEIGKKDLENLLAQAQRQQVEAAKFTVVLIDGDDFIVKSLLQGGYEGGQAAAQKLSSSLQRYGSTGDLVVQIFVNKSILGATLIKNGIVPTWAKYDQFWQGFSSYDSLVTVCDLGSGNEKAEIKIKDHLQLYANNSQCGKVVVGVQDIAHFSDIVSSYPAHNKQRRQDMIDIPDLFRTSDNLEPLTAKNNDEIPAHGSGSSDGAIEVCDWNTMTSSESKKYNASTSRIQIASVKSGDSADEWNDLSPKKKFKINSKYNKNAAEQVRRLDPRPCHTHYLSEWGCRDVDGCSYGHGHRLNQAQLNELARMAKSVICPYMKDGRCRYEDEDCVYGHKCPNASKCPFGESCRFRAIPNGHRELD</sequence>